<feature type="signal peptide" evidence="2">
    <location>
        <begin position="1"/>
        <end position="23"/>
    </location>
</feature>
<evidence type="ECO:0008006" key="5">
    <source>
        <dbReference type="Google" id="ProtNLM"/>
    </source>
</evidence>
<evidence type="ECO:0000313" key="3">
    <source>
        <dbReference type="EMBL" id="MBB3155502.1"/>
    </source>
</evidence>
<dbReference type="AlphaFoldDB" id="A0A7W5GDV6"/>
<keyword evidence="1" id="KW-1133">Transmembrane helix</keyword>
<keyword evidence="4" id="KW-1185">Reference proteome</keyword>
<gene>
    <name evidence="3" type="ORF">FHS16_005610</name>
</gene>
<dbReference type="Gene3D" id="2.40.50.120">
    <property type="match status" value="1"/>
</dbReference>
<accession>A0A7W5GDV6</accession>
<keyword evidence="2" id="KW-0732">Signal</keyword>
<organism evidence="3 4">
    <name type="scientific">Paenibacillus endophyticus</name>
    <dbReference type="NCBI Taxonomy" id="1294268"/>
    <lineage>
        <taxon>Bacteria</taxon>
        <taxon>Bacillati</taxon>
        <taxon>Bacillota</taxon>
        <taxon>Bacilli</taxon>
        <taxon>Bacillales</taxon>
        <taxon>Paenibacillaceae</taxon>
        <taxon>Paenibacillus</taxon>
    </lineage>
</organism>
<evidence type="ECO:0000313" key="4">
    <source>
        <dbReference type="Proteomes" id="UP000518605"/>
    </source>
</evidence>
<comment type="caution">
    <text evidence="3">The sequence shown here is derived from an EMBL/GenBank/DDBJ whole genome shotgun (WGS) entry which is preliminary data.</text>
</comment>
<protein>
    <recommendedName>
        <fullName evidence="5">Tissue inhibitor of metalloproteinase</fullName>
    </recommendedName>
</protein>
<keyword evidence="1" id="KW-0472">Membrane</keyword>
<dbReference type="SUPFAM" id="SSF50242">
    <property type="entry name" value="TIMP-like"/>
    <property type="match status" value="1"/>
</dbReference>
<name>A0A7W5GDV6_9BACL</name>
<dbReference type="Proteomes" id="UP000518605">
    <property type="component" value="Unassembled WGS sequence"/>
</dbReference>
<dbReference type="RefSeq" id="WP_183570246.1">
    <property type="nucleotide sequence ID" value="NZ_CBCSLB010000024.1"/>
</dbReference>
<proteinExistence type="predicted"/>
<feature type="transmembrane region" description="Helical" evidence="1">
    <location>
        <begin position="172"/>
        <end position="192"/>
    </location>
</feature>
<keyword evidence="1" id="KW-0812">Transmembrane</keyword>
<reference evidence="3 4" key="1">
    <citation type="submission" date="2020-08" db="EMBL/GenBank/DDBJ databases">
        <title>Genomic Encyclopedia of Type Strains, Phase III (KMG-III): the genomes of soil and plant-associated and newly described type strains.</title>
        <authorList>
            <person name="Whitman W."/>
        </authorList>
    </citation>
    <scope>NUCLEOTIDE SEQUENCE [LARGE SCALE GENOMIC DNA]</scope>
    <source>
        <strain evidence="3 4">CECT 8234</strain>
    </source>
</reference>
<dbReference type="InterPro" id="IPR008993">
    <property type="entry name" value="TIMP-like_OB-fold"/>
</dbReference>
<evidence type="ECO:0000256" key="2">
    <source>
        <dbReference type="SAM" id="SignalP"/>
    </source>
</evidence>
<dbReference type="EMBL" id="JACHXW010000025">
    <property type="protein sequence ID" value="MBB3155502.1"/>
    <property type="molecule type" value="Genomic_DNA"/>
</dbReference>
<sequence length="199" mass="22456">MQKRITMTILSFLFLFGTWFAFAPLQVDACSCAETPSIEDQLQRKTAIFTGKVLRLTKPVNGKIWSSEDAVKVQFEVKKVWKGDLGSQTTVYTARSSESCGYEGFGINEEFIVFAYGEADRLETGLCEGNKNLESAQEEIKALGVGYEPSKMTSTREEYSDKTIVTKESNNWWFMVGSLLVVFLAVCILRLISLRGRRR</sequence>
<evidence type="ECO:0000256" key="1">
    <source>
        <dbReference type="SAM" id="Phobius"/>
    </source>
</evidence>
<feature type="chain" id="PRO_5031178890" description="Tissue inhibitor of metalloproteinase" evidence="2">
    <location>
        <begin position="24"/>
        <end position="199"/>
    </location>
</feature>